<keyword evidence="9" id="KW-1185">Reference proteome</keyword>
<evidence type="ECO:0000256" key="6">
    <source>
        <dbReference type="SAM" id="Phobius"/>
    </source>
</evidence>
<feature type="transmembrane region" description="Helical" evidence="6">
    <location>
        <begin position="68"/>
        <end position="93"/>
    </location>
</feature>
<feature type="transmembrane region" description="Helical" evidence="6">
    <location>
        <begin position="126"/>
        <end position="145"/>
    </location>
</feature>
<feature type="domain" description="EamA" evidence="7">
    <location>
        <begin position="9"/>
        <end position="143"/>
    </location>
</feature>
<feature type="transmembrane region" description="Helical" evidence="6">
    <location>
        <begin position="99"/>
        <end position="119"/>
    </location>
</feature>
<dbReference type="Proteomes" id="UP001300261">
    <property type="component" value="Unassembled WGS sequence"/>
</dbReference>
<name>A0ABT3R489_9HYPH</name>
<dbReference type="EMBL" id="JAPEVI010000003">
    <property type="protein sequence ID" value="MCX2723940.1"/>
    <property type="molecule type" value="Genomic_DNA"/>
</dbReference>
<feature type="domain" description="EamA" evidence="7">
    <location>
        <begin position="160"/>
        <end position="296"/>
    </location>
</feature>
<dbReference type="InterPro" id="IPR000620">
    <property type="entry name" value="EamA_dom"/>
</dbReference>
<keyword evidence="4 6" id="KW-1133">Transmembrane helix</keyword>
<evidence type="ECO:0000256" key="5">
    <source>
        <dbReference type="ARBA" id="ARBA00023136"/>
    </source>
</evidence>
<reference evidence="8 9" key="1">
    <citation type="journal article" date="2016" name="Int. J. Syst. Evol. Microbiol.">
        <title>Labrenzia salina sp. nov., isolated from the rhizosphere of the halophyte Arthrocnemum macrostachyum.</title>
        <authorList>
            <person name="Camacho M."/>
            <person name="Redondo-Gomez S."/>
            <person name="Rodriguez-Llorente I."/>
            <person name="Rohde M."/>
            <person name="Sproer C."/>
            <person name="Schumann P."/>
            <person name="Klenk H.P."/>
            <person name="Montero-Calasanz M.D.C."/>
        </authorList>
    </citation>
    <scope>NUCLEOTIDE SEQUENCE [LARGE SCALE GENOMIC DNA]</scope>
    <source>
        <strain evidence="8 9">DSM 29163</strain>
    </source>
</reference>
<keyword evidence="5 6" id="KW-0472">Membrane</keyword>
<dbReference type="RefSeq" id="WP_265963691.1">
    <property type="nucleotide sequence ID" value="NZ_JAPEVI010000003.1"/>
</dbReference>
<proteinExistence type="predicted"/>
<organism evidence="8 9">
    <name type="scientific">Roseibium salinum</name>
    <dbReference type="NCBI Taxonomy" id="1604349"/>
    <lineage>
        <taxon>Bacteria</taxon>
        <taxon>Pseudomonadati</taxon>
        <taxon>Pseudomonadota</taxon>
        <taxon>Alphaproteobacteria</taxon>
        <taxon>Hyphomicrobiales</taxon>
        <taxon>Stappiaceae</taxon>
        <taxon>Roseibium</taxon>
    </lineage>
</organism>
<sequence>MARSDKLLSVFFLFAGMAIFGSATPVSKLVGESFPIFVASFFRVLLGAIVLLPFVYRDLVEEFRGIGAWDWLYIGLISLFGMVGFTAFLIFGMRFISGVAGSLIMSFTPALTAGAAYLFMQAPLGWRRLTAIALGVAGIIVLSLFKGKFGGEGSGAAFYLGVVLVLLAICCEASYTLLGKKVTRDLPPVLTSFLACALSIPLFLVLAATQLSGFSLAGPSPGSWIALIWWGVGTLGAGSALWYSGVARAEGTTAAGFMSVMPVTALLLSYFLLGEQFHPVHLVGIGLVLGSVVIMSLVHMTGSDDE</sequence>
<dbReference type="Pfam" id="PF00892">
    <property type="entry name" value="EamA"/>
    <property type="match status" value="2"/>
</dbReference>
<accession>A0ABT3R489</accession>
<evidence type="ECO:0000313" key="9">
    <source>
        <dbReference type="Proteomes" id="UP001300261"/>
    </source>
</evidence>
<gene>
    <name evidence="8" type="ORF">ON753_16425</name>
</gene>
<evidence type="ECO:0000256" key="2">
    <source>
        <dbReference type="ARBA" id="ARBA00022475"/>
    </source>
</evidence>
<keyword evidence="2" id="KW-1003">Cell membrane</keyword>
<comment type="caution">
    <text evidence="8">The sequence shown here is derived from an EMBL/GenBank/DDBJ whole genome shotgun (WGS) entry which is preliminary data.</text>
</comment>
<feature type="transmembrane region" description="Helical" evidence="6">
    <location>
        <begin position="33"/>
        <end position="56"/>
    </location>
</feature>
<evidence type="ECO:0000259" key="7">
    <source>
        <dbReference type="Pfam" id="PF00892"/>
    </source>
</evidence>
<evidence type="ECO:0000256" key="1">
    <source>
        <dbReference type="ARBA" id="ARBA00004651"/>
    </source>
</evidence>
<feature type="transmembrane region" description="Helical" evidence="6">
    <location>
        <begin position="157"/>
        <end position="178"/>
    </location>
</feature>
<dbReference type="InterPro" id="IPR050638">
    <property type="entry name" value="AA-Vitamin_Transporters"/>
</dbReference>
<dbReference type="PANTHER" id="PTHR32322:SF18">
    <property type="entry name" value="S-ADENOSYLMETHIONINE_S-ADENOSYLHOMOCYSTEINE TRANSPORTER"/>
    <property type="match status" value="1"/>
</dbReference>
<dbReference type="PANTHER" id="PTHR32322">
    <property type="entry name" value="INNER MEMBRANE TRANSPORTER"/>
    <property type="match status" value="1"/>
</dbReference>
<feature type="transmembrane region" description="Helical" evidence="6">
    <location>
        <begin position="255"/>
        <end position="273"/>
    </location>
</feature>
<feature type="transmembrane region" description="Helical" evidence="6">
    <location>
        <begin position="223"/>
        <end position="243"/>
    </location>
</feature>
<evidence type="ECO:0000256" key="4">
    <source>
        <dbReference type="ARBA" id="ARBA00022989"/>
    </source>
</evidence>
<keyword evidence="3 6" id="KW-0812">Transmembrane</keyword>
<feature type="transmembrane region" description="Helical" evidence="6">
    <location>
        <begin position="279"/>
        <end position="298"/>
    </location>
</feature>
<feature type="transmembrane region" description="Helical" evidence="6">
    <location>
        <begin position="190"/>
        <end position="211"/>
    </location>
</feature>
<dbReference type="SUPFAM" id="SSF103481">
    <property type="entry name" value="Multidrug resistance efflux transporter EmrE"/>
    <property type="match status" value="2"/>
</dbReference>
<evidence type="ECO:0000313" key="8">
    <source>
        <dbReference type="EMBL" id="MCX2723940.1"/>
    </source>
</evidence>
<protein>
    <submittedName>
        <fullName evidence="8">DMT family transporter</fullName>
    </submittedName>
</protein>
<comment type="subcellular location">
    <subcellularLocation>
        <location evidence="1">Cell membrane</location>
        <topology evidence="1">Multi-pass membrane protein</topology>
    </subcellularLocation>
</comment>
<dbReference type="InterPro" id="IPR037185">
    <property type="entry name" value="EmrE-like"/>
</dbReference>
<evidence type="ECO:0000256" key="3">
    <source>
        <dbReference type="ARBA" id="ARBA00022692"/>
    </source>
</evidence>